<dbReference type="AlphaFoldDB" id="A0A242M7B2"/>
<evidence type="ECO:0000313" key="3">
    <source>
        <dbReference type="EMBL" id="OTP67053.1"/>
    </source>
</evidence>
<dbReference type="PANTHER" id="PTHR46268">
    <property type="entry name" value="STRESS RESPONSE PROTEIN NHAX"/>
    <property type="match status" value="1"/>
</dbReference>
<name>A0A242M7B2_CABSO</name>
<dbReference type="PANTHER" id="PTHR46268:SF15">
    <property type="entry name" value="UNIVERSAL STRESS PROTEIN HP_0031"/>
    <property type="match status" value="1"/>
</dbReference>
<evidence type="ECO:0000256" key="1">
    <source>
        <dbReference type="ARBA" id="ARBA00008791"/>
    </source>
</evidence>
<dbReference type="Proteomes" id="UP000194546">
    <property type="component" value="Unassembled WGS sequence"/>
</dbReference>
<comment type="similarity">
    <text evidence="1">Belongs to the universal stress protein A family.</text>
</comment>
<dbReference type="RefSeq" id="WP_086383406.1">
    <property type="nucleotide sequence ID" value="NZ_NBTY01000198.1"/>
</dbReference>
<dbReference type="SUPFAM" id="SSF52402">
    <property type="entry name" value="Adenine nucleotide alpha hydrolases-like"/>
    <property type="match status" value="1"/>
</dbReference>
<evidence type="ECO:0000313" key="4">
    <source>
        <dbReference type="Proteomes" id="UP000194546"/>
    </source>
</evidence>
<comment type="caution">
    <text evidence="3">The sequence shown here is derived from an EMBL/GenBank/DDBJ whole genome shotgun (WGS) entry which is preliminary data.</text>
</comment>
<dbReference type="PRINTS" id="PR01438">
    <property type="entry name" value="UNVRSLSTRESS"/>
</dbReference>
<gene>
    <name evidence="3" type="ORF">PAMC26510_31910</name>
</gene>
<dbReference type="Pfam" id="PF00582">
    <property type="entry name" value="Usp"/>
    <property type="match status" value="1"/>
</dbReference>
<accession>A0A242M7B2</accession>
<protein>
    <submittedName>
        <fullName evidence="3">Universal stress protein UspA</fullName>
    </submittedName>
</protein>
<dbReference type="InterPro" id="IPR006016">
    <property type="entry name" value="UspA"/>
</dbReference>
<dbReference type="InterPro" id="IPR006015">
    <property type="entry name" value="Universal_stress_UspA"/>
</dbReference>
<proteinExistence type="inferred from homology"/>
<sequence>MYKRIIAPVDGSETSRHALDAALELARDHDAELRPIYVIDVPPLSYSGAAFDPTPIRDAFVTEGEHVLADAAAKMKRYGVKGTTSMVEVEPLADDIAQRIEHTAQAFGADLIVMGTHGRRGWRRLLLGSVAEHFVRLSTMPVLLVPHHPSTQMKPDVAGVLT</sequence>
<reference evidence="3 4" key="1">
    <citation type="submission" date="2017-03" db="EMBL/GenBank/DDBJ databases">
        <title>Genome analysis of strain PAMC 26510.</title>
        <authorList>
            <person name="Oh H.-M."/>
            <person name="Yang J.-A."/>
        </authorList>
    </citation>
    <scope>NUCLEOTIDE SEQUENCE [LARGE SCALE GENOMIC DNA]</scope>
    <source>
        <strain evidence="3 4">PAMC 26510</strain>
    </source>
</reference>
<dbReference type="Gene3D" id="3.40.50.620">
    <property type="entry name" value="HUPs"/>
    <property type="match status" value="1"/>
</dbReference>
<dbReference type="InterPro" id="IPR014729">
    <property type="entry name" value="Rossmann-like_a/b/a_fold"/>
</dbReference>
<dbReference type="EMBL" id="NBTY01000198">
    <property type="protein sequence ID" value="OTP67053.1"/>
    <property type="molecule type" value="Genomic_DNA"/>
</dbReference>
<dbReference type="CDD" id="cd00293">
    <property type="entry name" value="USP-like"/>
    <property type="match status" value="1"/>
</dbReference>
<organism evidence="3 4">
    <name type="scientific">Caballeronia sordidicola</name>
    <name type="common">Burkholderia sordidicola</name>
    <dbReference type="NCBI Taxonomy" id="196367"/>
    <lineage>
        <taxon>Bacteria</taxon>
        <taxon>Pseudomonadati</taxon>
        <taxon>Pseudomonadota</taxon>
        <taxon>Betaproteobacteria</taxon>
        <taxon>Burkholderiales</taxon>
        <taxon>Burkholderiaceae</taxon>
        <taxon>Caballeronia</taxon>
    </lineage>
</organism>
<feature type="domain" description="UspA" evidence="2">
    <location>
        <begin position="1"/>
        <end position="146"/>
    </location>
</feature>
<evidence type="ECO:0000259" key="2">
    <source>
        <dbReference type="Pfam" id="PF00582"/>
    </source>
</evidence>